<evidence type="ECO:0000256" key="6">
    <source>
        <dbReference type="ARBA" id="ARBA00022801"/>
    </source>
</evidence>
<dbReference type="EMBL" id="AP019782">
    <property type="protein sequence ID" value="BBL70494.1"/>
    <property type="molecule type" value="Genomic_DNA"/>
</dbReference>
<accession>A0A8D4VNJ5</accession>
<dbReference type="PROSITE" id="PS00893">
    <property type="entry name" value="NUDIX_BOX"/>
    <property type="match status" value="1"/>
</dbReference>
<keyword evidence="16" id="KW-1185">Reference proteome</keyword>
<evidence type="ECO:0000313" key="16">
    <source>
        <dbReference type="Proteomes" id="UP000824988"/>
    </source>
</evidence>
<dbReference type="Gene3D" id="3.90.79.10">
    <property type="entry name" value="Nucleoside Triphosphate Pyrophosphohydrolase"/>
    <property type="match status" value="1"/>
</dbReference>
<feature type="binding site" evidence="13">
    <location>
        <position position="103"/>
    </location>
    <ligand>
        <name>Mg(2+)</name>
        <dbReference type="ChEBI" id="CHEBI:18420"/>
        <label>1</label>
    </ligand>
</feature>
<dbReference type="Pfam" id="PF00293">
    <property type="entry name" value="NUDIX"/>
    <property type="match status" value="1"/>
</dbReference>
<comment type="catalytic activity">
    <reaction evidence="12">
        <text>ADP-D-ribose + H2O = D-ribose 5-phosphate + AMP + 2 H(+)</text>
        <dbReference type="Rhea" id="RHEA:10412"/>
        <dbReference type="ChEBI" id="CHEBI:15377"/>
        <dbReference type="ChEBI" id="CHEBI:15378"/>
        <dbReference type="ChEBI" id="CHEBI:57967"/>
        <dbReference type="ChEBI" id="CHEBI:78346"/>
        <dbReference type="ChEBI" id="CHEBI:456215"/>
        <dbReference type="EC" id="3.6.1.13"/>
    </reaction>
</comment>
<feature type="binding site" evidence="13">
    <location>
        <position position="107"/>
    </location>
    <ligand>
        <name>Mg(2+)</name>
        <dbReference type="ChEBI" id="CHEBI:18420"/>
        <label>1</label>
    </ligand>
</feature>
<dbReference type="GO" id="GO:0019144">
    <property type="term" value="F:ADP-sugar diphosphatase activity"/>
    <property type="evidence" value="ECO:0007669"/>
    <property type="project" value="TreeGrafter"/>
</dbReference>
<evidence type="ECO:0000256" key="11">
    <source>
        <dbReference type="ARBA" id="ARBA00033056"/>
    </source>
</evidence>
<dbReference type="InterPro" id="IPR015797">
    <property type="entry name" value="NUDIX_hydrolase-like_dom_sf"/>
</dbReference>
<keyword evidence="7 13" id="KW-0460">Magnesium</keyword>
<dbReference type="GO" id="GO:0019693">
    <property type="term" value="P:ribose phosphate metabolic process"/>
    <property type="evidence" value="ECO:0007669"/>
    <property type="project" value="TreeGrafter"/>
</dbReference>
<sequence length="203" mass="23074">MPAPTDWEIVERIPRYQGFFTIAVLRLRHALFRGGWSEVMTRELFERGDSVAVVPYDPVQDRIVLIQQFRVGALRAGESPWLWEIIAGVAEEDEPPDQVARREALEEAGCTVRHLLRIGEFYTSPGGSSEKLTLYCGIVDSTGIGGIHGLAEEHEDIRVQVVEYAELLDMMERGDISSAVPYMGLQWLTLNRERLRREYAEGR</sequence>
<dbReference type="KEGG" id="moz:MoryE10_11000"/>
<evidence type="ECO:0000256" key="9">
    <source>
        <dbReference type="ARBA" id="ARBA00030162"/>
    </source>
</evidence>
<dbReference type="PANTHER" id="PTHR11839">
    <property type="entry name" value="UDP/ADP-SUGAR PYROPHOSPHATASE"/>
    <property type="match status" value="1"/>
</dbReference>
<evidence type="ECO:0000256" key="2">
    <source>
        <dbReference type="ARBA" id="ARBA00007482"/>
    </source>
</evidence>
<comment type="cofactor">
    <cofactor evidence="1 13">
        <name>Mg(2+)</name>
        <dbReference type="ChEBI" id="CHEBI:18420"/>
    </cofactor>
</comment>
<dbReference type="AlphaFoldDB" id="A0A8D4VNJ5"/>
<evidence type="ECO:0000259" key="14">
    <source>
        <dbReference type="PROSITE" id="PS51462"/>
    </source>
</evidence>
<comment type="similarity">
    <text evidence="2">Belongs to the Nudix hydrolase family. NudF subfamily.</text>
</comment>
<evidence type="ECO:0000256" key="10">
    <source>
        <dbReference type="ARBA" id="ARBA00030308"/>
    </source>
</evidence>
<evidence type="ECO:0000256" key="12">
    <source>
        <dbReference type="ARBA" id="ARBA00049546"/>
    </source>
</evidence>
<dbReference type="InterPro" id="IPR020084">
    <property type="entry name" value="NUDIX_hydrolase_CS"/>
</dbReference>
<dbReference type="GO" id="GO:0005829">
    <property type="term" value="C:cytosol"/>
    <property type="evidence" value="ECO:0007669"/>
    <property type="project" value="TreeGrafter"/>
</dbReference>
<evidence type="ECO:0000256" key="4">
    <source>
        <dbReference type="ARBA" id="ARBA00013297"/>
    </source>
</evidence>
<feature type="binding site" evidence="13">
    <location>
        <position position="87"/>
    </location>
    <ligand>
        <name>Mg(2+)</name>
        <dbReference type="ChEBI" id="CHEBI:18420"/>
        <label>1</label>
    </ligand>
</feature>
<dbReference type="EC" id="3.6.1.13" evidence="3"/>
<evidence type="ECO:0000256" key="5">
    <source>
        <dbReference type="ARBA" id="ARBA00022723"/>
    </source>
</evidence>
<gene>
    <name evidence="15" type="primary">nudF</name>
    <name evidence="15" type="ORF">MoryE10_11000</name>
</gene>
<evidence type="ECO:0000313" key="15">
    <source>
        <dbReference type="EMBL" id="BBL70494.1"/>
    </source>
</evidence>
<reference evidence="15" key="1">
    <citation type="submission" date="2019-06" db="EMBL/GenBank/DDBJ databases">
        <title>Complete genome sequence of Methylogaea oryzae strain JCM16910.</title>
        <authorList>
            <person name="Asakawa S."/>
        </authorList>
    </citation>
    <scope>NUCLEOTIDE SEQUENCE</scope>
    <source>
        <strain evidence="15">E10</strain>
    </source>
</reference>
<dbReference type="InterPro" id="IPR004385">
    <property type="entry name" value="NDP_pyrophosphatase"/>
</dbReference>
<dbReference type="PROSITE" id="PS51462">
    <property type="entry name" value="NUDIX"/>
    <property type="match status" value="1"/>
</dbReference>
<dbReference type="NCBIfam" id="TIGR00052">
    <property type="entry name" value="nudix-type nucleoside diphosphatase, YffH/AdpP family"/>
    <property type="match status" value="1"/>
</dbReference>
<keyword evidence="6" id="KW-0378">Hydrolase</keyword>
<dbReference type="GO" id="GO:0047631">
    <property type="term" value="F:ADP-ribose diphosphatase activity"/>
    <property type="evidence" value="ECO:0007669"/>
    <property type="project" value="UniProtKB-EC"/>
</dbReference>
<dbReference type="CDD" id="cd24155">
    <property type="entry name" value="NUDIX_ADPRase"/>
    <property type="match status" value="1"/>
</dbReference>
<proteinExistence type="inferred from homology"/>
<dbReference type="GO" id="GO:0006753">
    <property type="term" value="P:nucleoside phosphate metabolic process"/>
    <property type="evidence" value="ECO:0007669"/>
    <property type="project" value="TreeGrafter"/>
</dbReference>
<organism evidence="15 16">
    <name type="scientific">Methylogaea oryzae</name>
    <dbReference type="NCBI Taxonomy" id="1295382"/>
    <lineage>
        <taxon>Bacteria</taxon>
        <taxon>Pseudomonadati</taxon>
        <taxon>Pseudomonadota</taxon>
        <taxon>Gammaproteobacteria</taxon>
        <taxon>Methylococcales</taxon>
        <taxon>Methylococcaceae</taxon>
        <taxon>Methylogaea</taxon>
    </lineage>
</organism>
<dbReference type="InterPro" id="IPR000086">
    <property type="entry name" value="NUDIX_hydrolase_dom"/>
</dbReference>
<comment type="function">
    <text evidence="8">Acts on ADP-mannose and ADP-glucose as well as ADP-ribose. Prevents glycogen biosynthesis. The reaction catalyzed by this enzyme is a limiting step of the gluconeogenic process.</text>
</comment>
<dbReference type="Proteomes" id="UP000824988">
    <property type="component" value="Chromosome"/>
</dbReference>
<keyword evidence="5 13" id="KW-0479">Metal-binding</keyword>
<feature type="binding site" evidence="13">
    <location>
        <position position="155"/>
    </location>
    <ligand>
        <name>Mg(2+)</name>
        <dbReference type="ChEBI" id="CHEBI:18420"/>
        <label>1</label>
    </ligand>
</feature>
<feature type="domain" description="Nudix hydrolase" evidence="14">
    <location>
        <begin position="46"/>
        <end position="184"/>
    </location>
</feature>
<evidence type="ECO:0000256" key="13">
    <source>
        <dbReference type="PIRSR" id="PIRSR604385-2"/>
    </source>
</evidence>
<dbReference type="RefSeq" id="WP_054773343.1">
    <property type="nucleotide sequence ID" value="NZ_AP019782.1"/>
</dbReference>
<dbReference type="PANTHER" id="PTHR11839:SF5">
    <property type="entry name" value="ADP-RIBOSE PYROPHOSPHATASE"/>
    <property type="match status" value="1"/>
</dbReference>
<evidence type="ECO:0000256" key="3">
    <source>
        <dbReference type="ARBA" id="ARBA00012453"/>
    </source>
</evidence>
<name>A0A8D4VNJ5_9GAMM</name>
<evidence type="ECO:0000256" key="7">
    <source>
        <dbReference type="ARBA" id="ARBA00022842"/>
    </source>
</evidence>
<dbReference type="SUPFAM" id="SSF55811">
    <property type="entry name" value="Nudix"/>
    <property type="match status" value="1"/>
</dbReference>
<protein>
    <recommendedName>
        <fullName evidence="4">ADP-ribose pyrophosphatase</fullName>
        <ecNumber evidence="3">3.6.1.13</ecNumber>
    </recommendedName>
    <alternativeName>
        <fullName evidence="9">ADP-ribose diphosphatase</fullName>
    </alternativeName>
    <alternativeName>
        <fullName evidence="11">ADP-ribose phosphohydrolase</fullName>
    </alternativeName>
    <alternativeName>
        <fullName evidence="10">Adenosine diphosphoribose pyrophosphatase</fullName>
    </alternativeName>
</protein>
<dbReference type="GO" id="GO:0046872">
    <property type="term" value="F:metal ion binding"/>
    <property type="evidence" value="ECO:0007669"/>
    <property type="project" value="UniProtKB-KW"/>
</dbReference>
<evidence type="ECO:0000256" key="8">
    <source>
        <dbReference type="ARBA" id="ARBA00025164"/>
    </source>
</evidence>
<evidence type="ECO:0000256" key="1">
    <source>
        <dbReference type="ARBA" id="ARBA00001946"/>
    </source>
</evidence>